<dbReference type="EMBL" id="NDXW01000004">
    <property type="protein sequence ID" value="RDH41676.1"/>
    <property type="molecule type" value="Genomic_DNA"/>
</dbReference>
<accession>A0A4P9VGW4</accession>
<protein>
    <recommendedName>
        <fullName evidence="4">Phage tail protein</fullName>
    </recommendedName>
</protein>
<dbReference type="Proteomes" id="UP000257039">
    <property type="component" value="Unassembled WGS sequence"/>
</dbReference>
<dbReference type="Pfam" id="PF06995">
    <property type="entry name" value="Phage_P2_GpU"/>
    <property type="match status" value="1"/>
</dbReference>
<dbReference type="InterPro" id="IPR009734">
    <property type="entry name" value="Myoviridae_GpU"/>
</dbReference>
<proteinExistence type="predicted"/>
<reference evidence="2 3" key="1">
    <citation type="submission" date="2017-04" db="EMBL/GenBank/DDBJ databases">
        <title>Draft genome sequence of Zooshikella ganghwensis VG4 isolated from Red Sea sediments.</title>
        <authorList>
            <person name="Rehman Z."/>
            <person name="Alam I."/>
            <person name="Kamau A."/>
            <person name="Bajic V."/>
            <person name="Leiknes T."/>
        </authorList>
    </citation>
    <scope>NUCLEOTIDE SEQUENCE [LARGE SCALE GENOMIC DNA]</scope>
    <source>
        <strain evidence="2 3">VG4</strain>
    </source>
</reference>
<feature type="compositionally biased region" description="Basic residues" evidence="1">
    <location>
        <begin position="42"/>
        <end position="51"/>
    </location>
</feature>
<evidence type="ECO:0000313" key="3">
    <source>
        <dbReference type="Proteomes" id="UP000257039"/>
    </source>
</evidence>
<organism evidence="2 3">
    <name type="scientific">Zooshikella ganghwensis</name>
    <dbReference type="NCBI Taxonomy" id="202772"/>
    <lineage>
        <taxon>Bacteria</taxon>
        <taxon>Pseudomonadati</taxon>
        <taxon>Pseudomonadota</taxon>
        <taxon>Gammaproteobacteria</taxon>
        <taxon>Oceanospirillales</taxon>
        <taxon>Zooshikellaceae</taxon>
        <taxon>Zooshikella</taxon>
    </lineage>
</organism>
<keyword evidence="3" id="KW-1185">Reference proteome</keyword>
<evidence type="ECO:0000256" key="1">
    <source>
        <dbReference type="SAM" id="MobiDB-lite"/>
    </source>
</evidence>
<dbReference type="AlphaFoldDB" id="A0A4P9VGW4"/>
<evidence type="ECO:0008006" key="4">
    <source>
        <dbReference type="Google" id="ProtNLM"/>
    </source>
</evidence>
<comment type="caution">
    <text evidence="2">The sequence shown here is derived from an EMBL/GenBank/DDBJ whole genome shotgun (WGS) entry which is preliminary data.</text>
</comment>
<name>A0A4P9VGW4_9GAMM</name>
<feature type="region of interest" description="Disordered" evidence="1">
    <location>
        <begin position="35"/>
        <end position="55"/>
    </location>
</feature>
<sequence>MLLKHWKPGFDWLASKFSWIKDVISSVFDWFGDDEDEDKSDKKKAKPKPQRKPSSYIAQQYRGRSRGINYGVRPHLMSNHRYHYPLSTKTQNPLKESGRVMSLAKARNNEKIQDQLQQRRHQQIKIQNQSRTQVNAPITIHAQPGQSSEDLAKRVREELERREFEAQSEQRAALYDQDGLANAFSTLMKLGPFTFSIETAAFNQLQRAWSFDWSEQKRLGTIPQLQYTGEGQQTINLSGSVFPGQYGAIDTVAQMAQLGRQGRPLLLIAGTGDLLNYWSITNVEQTNSYLDQYGQPRKIDFSLSIRYYGDHYEVSNETGR</sequence>
<gene>
    <name evidence="2" type="ORF">B9G39_26825</name>
</gene>
<dbReference type="RefSeq" id="WP_094789639.1">
    <property type="nucleotide sequence ID" value="NZ_NDXW01000004.1"/>
</dbReference>
<evidence type="ECO:0000313" key="2">
    <source>
        <dbReference type="EMBL" id="RDH41676.1"/>
    </source>
</evidence>